<evidence type="ECO:0000256" key="2">
    <source>
        <dbReference type="ARBA" id="ARBA00009773"/>
    </source>
</evidence>
<reference evidence="10 11" key="1">
    <citation type="journal article" date="2012" name="J. Bacteriol.">
        <title>Genome Sequence of Radiation-Resistant Modestobacter marinus Strain BC501, a Representative Actinobacterium That Thrives on Calcareous Stone Surfaces.</title>
        <authorList>
            <person name="Normand P."/>
            <person name="Gury J."/>
            <person name="Pujic P."/>
            <person name="Chouaia B."/>
            <person name="Crotti E."/>
            <person name="Brusetti L."/>
            <person name="Daffonchio D."/>
            <person name="Vacherie B."/>
            <person name="Barbe V."/>
            <person name="Medigue C."/>
            <person name="Calteau A."/>
            <person name="Ghodhbane-Gtari F."/>
            <person name="Essoussi I."/>
            <person name="Nouioui I."/>
            <person name="Abbassi-Ghozzi I."/>
            <person name="Gtari M."/>
        </authorList>
    </citation>
    <scope>NUCLEOTIDE SEQUENCE [LARGE SCALE GENOMIC DNA]</scope>
    <source>
        <strain evidence="11">BC 501</strain>
    </source>
</reference>
<dbReference type="InterPro" id="IPR002549">
    <property type="entry name" value="AI-2E-like"/>
</dbReference>
<feature type="compositionally biased region" description="Pro residues" evidence="8">
    <location>
        <begin position="387"/>
        <end position="398"/>
    </location>
</feature>
<evidence type="ECO:0000256" key="8">
    <source>
        <dbReference type="SAM" id="MobiDB-lite"/>
    </source>
</evidence>
<keyword evidence="6 9" id="KW-1133">Transmembrane helix</keyword>
<dbReference type="PANTHER" id="PTHR21716:SF53">
    <property type="entry name" value="PERMEASE PERM-RELATED"/>
    <property type="match status" value="1"/>
</dbReference>
<feature type="transmembrane region" description="Helical" evidence="9">
    <location>
        <begin position="98"/>
        <end position="119"/>
    </location>
</feature>
<keyword evidence="11" id="KW-1185">Reference proteome</keyword>
<comment type="subcellular location">
    <subcellularLocation>
        <location evidence="1">Cell membrane</location>
        <topology evidence="1">Multi-pass membrane protein</topology>
    </subcellularLocation>
</comment>
<evidence type="ECO:0000256" key="7">
    <source>
        <dbReference type="ARBA" id="ARBA00023136"/>
    </source>
</evidence>
<feature type="transmembrane region" description="Helical" evidence="9">
    <location>
        <begin position="175"/>
        <end position="198"/>
    </location>
</feature>
<feature type="transmembrane region" description="Helical" evidence="9">
    <location>
        <begin position="276"/>
        <end position="294"/>
    </location>
</feature>
<evidence type="ECO:0000256" key="9">
    <source>
        <dbReference type="SAM" id="Phobius"/>
    </source>
</evidence>
<dbReference type="GO" id="GO:0005886">
    <property type="term" value="C:plasma membrane"/>
    <property type="evidence" value="ECO:0007669"/>
    <property type="project" value="UniProtKB-SubCell"/>
</dbReference>
<protein>
    <recommendedName>
        <fullName evidence="12">Permease</fullName>
    </recommendedName>
</protein>
<comment type="similarity">
    <text evidence="2">Belongs to the autoinducer-2 exporter (AI-2E) (TC 2.A.86) family.</text>
</comment>
<dbReference type="GO" id="GO:0055085">
    <property type="term" value="P:transmembrane transport"/>
    <property type="evidence" value="ECO:0007669"/>
    <property type="project" value="TreeGrafter"/>
</dbReference>
<sequence length="398" mass="42331">MPGLRRPRSLPSPVVPKVLQRAPTDSAGWPRQEPPWLRRGVLLVLAVVTAYQLGLWLFGHLRGFLGLLFLAWLFAVGIEPIVDALVRRGLRRGVATGGVMLGLVGAAVAFLAVFGALLVDQLAQLVTVLPDAVTDVVRWVNRTFDTDVRAADVVDSLNLTSERVQGLVQDLAPGLVGILSSLVGLLFQVLAFLLFAFYMSAEGPRMRAVVSSWFPPQHQRVIATVWEIAVEKTGGYLLSRLVLAVVNAAATGVLLWAIGVPFWLPLAIWTGIVSQFIPTVGTYLAIALPALIALSDQPVDALWVVLFGTLYQQVENYLLAPRITAMTVAVHPAVAFGAVIAGAALFGPMGALVSIPVVAAVQAVLETYGHGYELVEEEPGADAEPPAGEPPPEAASSA</sequence>
<feature type="region of interest" description="Disordered" evidence="8">
    <location>
        <begin position="376"/>
        <end position="398"/>
    </location>
</feature>
<keyword evidence="5 9" id="KW-0812">Transmembrane</keyword>
<evidence type="ECO:0000256" key="5">
    <source>
        <dbReference type="ARBA" id="ARBA00022692"/>
    </source>
</evidence>
<evidence type="ECO:0000256" key="3">
    <source>
        <dbReference type="ARBA" id="ARBA00022448"/>
    </source>
</evidence>
<dbReference type="PANTHER" id="PTHR21716">
    <property type="entry name" value="TRANSMEMBRANE PROTEIN"/>
    <property type="match status" value="1"/>
</dbReference>
<evidence type="ECO:0000256" key="6">
    <source>
        <dbReference type="ARBA" id="ARBA00022989"/>
    </source>
</evidence>
<dbReference type="OrthoDB" id="5242074at2"/>
<dbReference type="KEGG" id="mmar:MODMU_2240"/>
<evidence type="ECO:0000256" key="1">
    <source>
        <dbReference type="ARBA" id="ARBA00004651"/>
    </source>
</evidence>
<feature type="transmembrane region" description="Helical" evidence="9">
    <location>
        <begin position="301"/>
        <end position="319"/>
    </location>
</feature>
<proteinExistence type="inferred from homology"/>
<dbReference type="eggNOG" id="COG0628">
    <property type="taxonomic scope" value="Bacteria"/>
</dbReference>
<dbReference type="Pfam" id="PF01594">
    <property type="entry name" value="AI-2E_transport"/>
    <property type="match status" value="1"/>
</dbReference>
<feature type="transmembrane region" description="Helical" evidence="9">
    <location>
        <begin position="40"/>
        <end position="58"/>
    </location>
</feature>
<dbReference type="Proteomes" id="UP000006461">
    <property type="component" value="Chromosome"/>
</dbReference>
<dbReference type="AlphaFoldDB" id="I4EWB0"/>
<feature type="transmembrane region" description="Helical" evidence="9">
    <location>
        <begin position="64"/>
        <end position="86"/>
    </location>
</feature>
<evidence type="ECO:0000256" key="4">
    <source>
        <dbReference type="ARBA" id="ARBA00022475"/>
    </source>
</evidence>
<dbReference type="HOGENOM" id="CLU_031275_6_2_11"/>
<evidence type="ECO:0008006" key="12">
    <source>
        <dbReference type="Google" id="ProtNLM"/>
    </source>
</evidence>
<dbReference type="PATRIC" id="fig|477641.3.peg.2130"/>
<keyword evidence="7 9" id="KW-0472">Membrane</keyword>
<dbReference type="STRING" id="477641.MODMU_2240"/>
<accession>I4EWB0</accession>
<dbReference type="EMBL" id="FO203431">
    <property type="protein sequence ID" value="CCH87673.1"/>
    <property type="molecule type" value="Genomic_DNA"/>
</dbReference>
<organism evidence="10 11">
    <name type="scientific">Modestobacter italicus (strain DSM 44449 / CECT 9708 / BC 501)</name>
    <dbReference type="NCBI Taxonomy" id="2732864"/>
    <lineage>
        <taxon>Bacteria</taxon>
        <taxon>Bacillati</taxon>
        <taxon>Actinomycetota</taxon>
        <taxon>Actinomycetes</taxon>
        <taxon>Geodermatophilales</taxon>
        <taxon>Geodermatophilaceae</taxon>
        <taxon>Modestobacter</taxon>
    </lineage>
</organism>
<dbReference type="OMA" id="AYVKRYD"/>
<keyword evidence="3" id="KW-0813">Transport</keyword>
<gene>
    <name evidence="10" type="ordered locus">MODMU_2240</name>
</gene>
<keyword evidence="4" id="KW-1003">Cell membrane</keyword>
<evidence type="ECO:0000313" key="10">
    <source>
        <dbReference type="EMBL" id="CCH87673.1"/>
    </source>
</evidence>
<feature type="transmembrane region" description="Helical" evidence="9">
    <location>
        <begin position="241"/>
        <end position="264"/>
    </location>
</feature>
<evidence type="ECO:0000313" key="11">
    <source>
        <dbReference type="Proteomes" id="UP000006461"/>
    </source>
</evidence>
<name>I4EWB0_MODI5</name>